<accession>A0A1M6DXX0</accession>
<reference evidence="1 2" key="1">
    <citation type="submission" date="2016-11" db="EMBL/GenBank/DDBJ databases">
        <authorList>
            <person name="Varghese N."/>
            <person name="Submissions S."/>
        </authorList>
    </citation>
    <scope>NUCLEOTIDE SEQUENCE [LARGE SCALE GENOMIC DNA]</scope>
    <source>
        <strain evidence="1 2">DSM 15287</strain>
    </source>
</reference>
<evidence type="ECO:0000313" key="1">
    <source>
        <dbReference type="EMBL" id="SHI78137.1"/>
    </source>
</evidence>
<organism evidence="1 2">
    <name type="scientific">Propionispora hippei DSM 15287</name>
    <dbReference type="NCBI Taxonomy" id="1123003"/>
    <lineage>
        <taxon>Bacteria</taxon>
        <taxon>Bacillati</taxon>
        <taxon>Bacillota</taxon>
        <taxon>Negativicutes</taxon>
        <taxon>Selenomonadales</taxon>
        <taxon>Sporomusaceae</taxon>
        <taxon>Propionispora</taxon>
    </lineage>
</organism>
<dbReference type="RefSeq" id="WP_149733879.1">
    <property type="nucleotide sequence ID" value="NZ_FQZD01000007.1"/>
</dbReference>
<proteinExistence type="predicted"/>
<protein>
    <submittedName>
        <fullName evidence="1">Uncharacterized protein</fullName>
    </submittedName>
</protein>
<name>A0A1M6DXX0_9FIRM</name>
<dbReference type="AlphaFoldDB" id="A0A1M6DXX0"/>
<gene>
    <name evidence="1" type="ORF">SAMN02745170_01049</name>
</gene>
<keyword evidence="2" id="KW-1185">Reference proteome</keyword>
<dbReference type="Proteomes" id="UP000322917">
    <property type="component" value="Unassembled WGS sequence"/>
</dbReference>
<evidence type="ECO:0000313" key="2">
    <source>
        <dbReference type="Proteomes" id="UP000322917"/>
    </source>
</evidence>
<sequence>MKNKPLLFSLNELEKEILILKAAIDIIDSIVNYNSLDIHHFEHGSVVRFKTNIHQEYFSIYLVDFLSMPASGFGLKKSSYISLLNDVCSSPAFDKDNSIAYLIKPVTEFYNWLETEITIKQLWFPTINLKIDLKITYLEFLYIGGNVSKHNFTRLSACATKMQRILKDNNVNKETMECLLALEDYQNWFHGEGNILGHLSSTIVKYLNNIRWGIHHYLQPEFLRSYTSGKERTYSYNSPSTILNPTIKFCYWDLMNSIRRNPYIPEFEVSRHYRHHPLIVQYSYQGNSR</sequence>
<dbReference type="OrthoDB" id="1678715at2"/>
<dbReference type="EMBL" id="FQZD01000007">
    <property type="protein sequence ID" value="SHI78137.1"/>
    <property type="molecule type" value="Genomic_DNA"/>
</dbReference>